<dbReference type="RefSeq" id="XP_067523410.1">
    <property type="nucleotide sequence ID" value="XM_067667309.1"/>
</dbReference>
<proteinExistence type="predicted"/>
<accession>I1CHT4</accession>
<feature type="chain" id="PRO_5003637929" evidence="1">
    <location>
        <begin position="21"/>
        <end position="63"/>
    </location>
</feature>
<dbReference type="EMBL" id="CH476742">
    <property type="protein sequence ID" value="EIE88014.1"/>
    <property type="molecule type" value="Genomic_DNA"/>
</dbReference>
<reference evidence="2 3" key="1">
    <citation type="journal article" date="2009" name="PLoS Genet.">
        <title>Genomic analysis of the basal lineage fungus Rhizopus oryzae reveals a whole-genome duplication.</title>
        <authorList>
            <person name="Ma L.-J."/>
            <person name="Ibrahim A.S."/>
            <person name="Skory C."/>
            <person name="Grabherr M.G."/>
            <person name="Burger G."/>
            <person name="Butler M."/>
            <person name="Elias M."/>
            <person name="Idnurm A."/>
            <person name="Lang B.F."/>
            <person name="Sone T."/>
            <person name="Abe A."/>
            <person name="Calvo S.E."/>
            <person name="Corrochano L.M."/>
            <person name="Engels R."/>
            <person name="Fu J."/>
            <person name="Hansberg W."/>
            <person name="Kim J.-M."/>
            <person name="Kodira C.D."/>
            <person name="Koehrsen M.J."/>
            <person name="Liu B."/>
            <person name="Miranda-Saavedra D."/>
            <person name="O'Leary S."/>
            <person name="Ortiz-Castellanos L."/>
            <person name="Poulter R."/>
            <person name="Rodriguez-Romero J."/>
            <person name="Ruiz-Herrera J."/>
            <person name="Shen Y.-Q."/>
            <person name="Zeng Q."/>
            <person name="Galagan J."/>
            <person name="Birren B.W."/>
            <person name="Cuomo C.A."/>
            <person name="Wickes B.L."/>
        </authorList>
    </citation>
    <scope>NUCLEOTIDE SEQUENCE [LARGE SCALE GENOMIC DNA]</scope>
    <source>
        <strain evidence="3">RA 99-880 / ATCC MYA-4621 / FGSC 9543 / NRRL 43880</strain>
    </source>
</reference>
<evidence type="ECO:0000256" key="1">
    <source>
        <dbReference type="SAM" id="SignalP"/>
    </source>
</evidence>
<protein>
    <submittedName>
        <fullName evidence="2">Uncharacterized protein</fullName>
    </submittedName>
</protein>
<keyword evidence="3" id="KW-1185">Reference proteome</keyword>
<evidence type="ECO:0000313" key="2">
    <source>
        <dbReference type="EMBL" id="EIE88014.1"/>
    </source>
</evidence>
<dbReference type="GeneID" id="93619690"/>
<evidence type="ECO:0000313" key="3">
    <source>
        <dbReference type="Proteomes" id="UP000009138"/>
    </source>
</evidence>
<dbReference type="AlphaFoldDB" id="I1CHT4"/>
<gene>
    <name evidence="2" type="ORF">RO3G_12725</name>
</gene>
<dbReference type="Proteomes" id="UP000009138">
    <property type="component" value="Unassembled WGS sequence"/>
</dbReference>
<dbReference type="VEuPathDB" id="FungiDB:RO3G_12725"/>
<dbReference type="InParanoid" id="I1CHT4"/>
<name>I1CHT4_RHIO9</name>
<feature type="signal peptide" evidence="1">
    <location>
        <begin position="1"/>
        <end position="20"/>
    </location>
</feature>
<keyword evidence="1" id="KW-0732">Signal</keyword>
<sequence length="63" mass="7029">MKSTTIALFFVLVILKFINAEECQWFSSAPDCGDTCPDGWEFKGPSGFSFEEPFGMKITILSL</sequence>
<organism evidence="2 3">
    <name type="scientific">Rhizopus delemar (strain RA 99-880 / ATCC MYA-4621 / FGSC 9543 / NRRL 43880)</name>
    <name type="common">Mucormycosis agent</name>
    <name type="synonym">Rhizopus arrhizus var. delemar</name>
    <dbReference type="NCBI Taxonomy" id="246409"/>
    <lineage>
        <taxon>Eukaryota</taxon>
        <taxon>Fungi</taxon>
        <taxon>Fungi incertae sedis</taxon>
        <taxon>Mucoromycota</taxon>
        <taxon>Mucoromycotina</taxon>
        <taxon>Mucoromycetes</taxon>
        <taxon>Mucorales</taxon>
        <taxon>Mucorineae</taxon>
        <taxon>Rhizopodaceae</taxon>
        <taxon>Rhizopus</taxon>
    </lineage>
</organism>